<comment type="catalytic activity">
    <reaction evidence="1">
        <text>ATP + protein L-histidine = ADP + protein N-phospho-L-histidine.</text>
        <dbReference type="EC" id="2.7.13.3"/>
    </reaction>
</comment>
<organism evidence="12 13">
    <name type="scientific">Streptomyces phaeoluteigriseus</name>
    <dbReference type="NCBI Taxonomy" id="114686"/>
    <lineage>
        <taxon>Bacteria</taxon>
        <taxon>Bacillati</taxon>
        <taxon>Actinomycetota</taxon>
        <taxon>Actinomycetes</taxon>
        <taxon>Kitasatosporales</taxon>
        <taxon>Streptomycetaceae</taxon>
        <taxon>Streptomyces</taxon>
        <taxon>Streptomyces aurantiacus group</taxon>
    </lineage>
</organism>
<sequence length="654" mass="69148">METIRNWLLPALLAAGQLAWLGTGAELAGEEVPGSARLAAVLAALAVETVALGRRRQAPVRALAWTLGTLVLGQVAWYDGYFGLGALVSLYSVAVRRPVPVTLRAVATVVAAEWLLSLAHVGIRPALATEWALGALVYVACAGLGEARRQWVGGRAAAARRLAGAQETRRRAAETERRRLARELHDVSAHHLTSVVITADAARRLGDRRPELTAEALSFAERTGIETLTTLRRLVGLMRDADGADTRPMTARIEELIAGFGRLGRPIEADLPHDLAGPAADAVHGIVREALTNALRHAPGCATHVGVRREADLLELTVDNAPPRGSVTSGAGGLGSGRGLVGMRERAAAVGGELTAGRRPDGGWRVRATLPDITGPWDPPGGTDRPGLLREQRLADPALVFAGAVLPLAFALVVAEDWTAASLRGALPGLLVLAALLTVHALPLLWRRRAPWAALLGVLATSWLWPSAVVLGVIPARVSEFLDAGALTELLAVYAIGVYGGGADRTWPAWVLSAVSLSSVLVVTAAAEGSLTGAGSVRLTAVMLFLLLVVMAAAVLAALWGAGLAVRRRRLRMLAVDDHELTTWLWHAERAADAERWRLAAKLRDAVLKHTSAVAEHARQGRLEEVAAEARSALAAMRELLHGLNASERRGGEE</sequence>
<proteinExistence type="predicted"/>
<evidence type="ECO:0000256" key="4">
    <source>
        <dbReference type="ARBA" id="ARBA00022679"/>
    </source>
</evidence>
<name>A0ABY4Z7N3_9ACTN</name>
<evidence type="ECO:0000256" key="9">
    <source>
        <dbReference type="SAM" id="Phobius"/>
    </source>
</evidence>
<keyword evidence="5" id="KW-0547">Nucleotide-binding</keyword>
<evidence type="ECO:0000256" key="5">
    <source>
        <dbReference type="ARBA" id="ARBA00022741"/>
    </source>
</evidence>
<feature type="transmembrane region" description="Helical" evidence="9">
    <location>
        <begin position="98"/>
        <end position="116"/>
    </location>
</feature>
<dbReference type="Gene3D" id="1.20.5.1930">
    <property type="match status" value="1"/>
</dbReference>
<evidence type="ECO:0000256" key="7">
    <source>
        <dbReference type="ARBA" id="ARBA00022840"/>
    </source>
</evidence>
<dbReference type="Proteomes" id="UP001056374">
    <property type="component" value="Chromosome"/>
</dbReference>
<evidence type="ECO:0000256" key="6">
    <source>
        <dbReference type="ARBA" id="ARBA00022777"/>
    </source>
</evidence>
<evidence type="ECO:0000256" key="1">
    <source>
        <dbReference type="ARBA" id="ARBA00000085"/>
    </source>
</evidence>
<feature type="transmembrane region" description="Helical" evidence="9">
    <location>
        <begin position="481"/>
        <end position="500"/>
    </location>
</feature>
<dbReference type="InterPro" id="IPR011712">
    <property type="entry name" value="Sig_transdc_His_kin_sub3_dim/P"/>
</dbReference>
<evidence type="ECO:0000256" key="2">
    <source>
        <dbReference type="ARBA" id="ARBA00012438"/>
    </source>
</evidence>
<dbReference type="Pfam" id="PF07730">
    <property type="entry name" value="HisKA_3"/>
    <property type="match status" value="1"/>
</dbReference>
<keyword evidence="9" id="KW-0812">Transmembrane</keyword>
<feature type="transmembrane region" description="Helical" evidence="9">
    <location>
        <begin position="507"/>
        <end position="527"/>
    </location>
</feature>
<keyword evidence="6 12" id="KW-0418">Kinase</keyword>
<dbReference type="EMBL" id="CP099468">
    <property type="protein sequence ID" value="USQ84970.1"/>
    <property type="molecule type" value="Genomic_DNA"/>
</dbReference>
<feature type="transmembrane region" description="Helical" evidence="9">
    <location>
        <begin position="394"/>
        <end position="414"/>
    </location>
</feature>
<dbReference type="GO" id="GO:0016301">
    <property type="term" value="F:kinase activity"/>
    <property type="evidence" value="ECO:0007669"/>
    <property type="project" value="UniProtKB-KW"/>
</dbReference>
<protein>
    <recommendedName>
        <fullName evidence="2">histidine kinase</fullName>
        <ecNumber evidence="2">2.7.13.3</ecNumber>
    </recommendedName>
</protein>
<keyword evidence="7" id="KW-0067">ATP-binding</keyword>
<evidence type="ECO:0000313" key="12">
    <source>
        <dbReference type="EMBL" id="USQ84970.1"/>
    </source>
</evidence>
<evidence type="ECO:0000256" key="8">
    <source>
        <dbReference type="ARBA" id="ARBA00023012"/>
    </source>
</evidence>
<dbReference type="Pfam" id="PF02518">
    <property type="entry name" value="HATPase_c"/>
    <property type="match status" value="1"/>
</dbReference>
<evidence type="ECO:0000259" key="11">
    <source>
        <dbReference type="Pfam" id="PF07730"/>
    </source>
</evidence>
<dbReference type="PANTHER" id="PTHR24421">
    <property type="entry name" value="NITRATE/NITRITE SENSOR PROTEIN NARX-RELATED"/>
    <property type="match status" value="1"/>
</dbReference>
<keyword evidence="8" id="KW-0902">Two-component regulatory system</keyword>
<keyword evidence="3" id="KW-0597">Phosphoprotein</keyword>
<keyword evidence="9" id="KW-1133">Transmembrane helix</keyword>
<evidence type="ECO:0000259" key="10">
    <source>
        <dbReference type="Pfam" id="PF02518"/>
    </source>
</evidence>
<evidence type="ECO:0000256" key="3">
    <source>
        <dbReference type="ARBA" id="ARBA00022553"/>
    </source>
</evidence>
<dbReference type="EC" id="2.7.13.3" evidence="2"/>
<keyword evidence="9" id="KW-0472">Membrane</keyword>
<dbReference type="InterPro" id="IPR003594">
    <property type="entry name" value="HATPase_dom"/>
</dbReference>
<feature type="domain" description="Histidine kinase/HSP90-like ATPase" evidence="10">
    <location>
        <begin position="281"/>
        <end position="372"/>
    </location>
</feature>
<dbReference type="RefSeq" id="WP_252549496.1">
    <property type="nucleotide sequence ID" value="NZ_CP099468.1"/>
</dbReference>
<evidence type="ECO:0000313" key="13">
    <source>
        <dbReference type="Proteomes" id="UP001056374"/>
    </source>
</evidence>
<keyword evidence="4" id="KW-0808">Transferase</keyword>
<dbReference type="InterPro" id="IPR050482">
    <property type="entry name" value="Sensor_HK_TwoCompSys"/>
</dbReference>
<feature type="transmembrane region" description="Helical" evidence="9">
    <location>
        <begin position="453"/>
        <end position="475"/>
    </location>
</feature>
<feature type="transmembrane region" description="Helical" evidence="9">
    <location>
        <begin position="426"/>
        <end position="446"/>
    </location>
</feature>
<dbReference type="Gene3D" id="3.30.565.10">
    <property type="entry name" value="Histidine kinase-like ATPase, C-terminal domain"/>
    <property type="match status" value="1"/>
</dbReference>
<feature type="transmembrane region" description="Helical" evidence="9">
    <location>
        <begin position="539"/>
        <end position="566"/>
    </location>
</feature>
<dbReference type="InterPro" id="IPR036890">
    <property type="entry name" value="HATPase_C_sf"/>
</dbReference>
<keyword evidence="13" id="KW-1185">Reference proteome</keyword>
<gene>
    <name evidence="12" type="ORF">NFX46_14945</name>
</gene>
<reference evidence="12" key="1">
    <citation type="submission" date="2022-06" db="EMBL/GenBank/DDBJ databases">
        <title>Complete genome sequence of soil microorganisms Streptomyces sp. Qhu-M197 isolated from Alpine meadows habitats on the Tibetan Plateau.</title>
        <authorList>
            <person name="Zhang B."/>
            <person name="Xiang X."/>
            <person name="Fan J."/>
        </authorList>
    </citation>
    <scope>NUCLEOTIDE SEQUENCE</scope>
    <source>
        <strain evidence="12">Qhu-M197</strain>
    </source>
</reference>
<accession>A0ABY4Z7N3</accession>
<dbReference type="PANTHER" id="PTHR24421:SF10">
    <property type="entry name" value="NITRATE_NITRITE SENSOR PROTEIN NARQ"/>
    <property type="match status" value="1"/>
</dbReference>
<dbReference type="SUPFAM" id="SSF55874">
    <property type="entry name" value="ATPase domain of HSP90 chaperone/DNA topoisomerase II/histidine kinase"/>
    <property type="match status" value="1"/>
</dbReference>
<feature type="domain" description="Signal transduction histidine kinase subgroup 3 dimerisation and phosphoacceptor" evidence="11">
    <location>
        <begin position="176"/>
        <end position="241"/>
    </location>
</feature>
<dbReference type="CDD" id="cd16917">
    <property type="entry name" value="HATPase_UhpB-NarQ-NarX-like"/>
    <property type="match status" value="1"/>
</dbReference>